<organism evidence="7 8">
    <name type="scientific">Morella rubra</name>
    <name type="common">Chinese bayberry</name>
    <dbReference type="NCBI Taxonomy" id="262757"/>
    <lineage>
        <taxon>Eukaryota</taxon>
        <taxon>Viridiplantae</taxon>
        <taxon>Streptophyta</taxon>
        <taxon>Embryophyta</taxon>
        <taxon>Tracheophyta</taxon>
        <taxon>Spermatophyta</taxon>
        <taxon>Magnoliopsida</taxon>
        <taxon>eudicotyledons</taxon>
        <taxon>Gunneridae</taxon>
        <taxon>Pentapetalae</taxon>
        <taxon>rosids</taxon>
        <taxon>fabids</taxon>
        <taxon>Fagales</taxon>
        <taxon>Myricaceae</taxon>
        <taxon>Morella</taxon>
    </lineage>
</organism>
<feature type="domain" description="GRF-type" evidence="6">
    <location>
        <begin position="34"/>
        <end position="78"/>
    </location>
</feature>
<keyword evidence="8" id="KW-1185">Reference proteome</keyword>
<dbReference type="EMBL" id="RXIC02000025">
    <property type="protein sequence ID" value="KAB1207076.1"/>
    <property type="molecule type" value="Genomic_DNA"/>
</dbReference>
<dbReference type="PROSITE" id="PS51999">
    <property type="entry name" value="ZF_GRF"/>
    <property type="match status" value="1"/>
</dbReference>
<evidence type="ECO:0000256" key="3">
    <source>
        <dbReference type="ARBA" id="ARBA00022833"/>
    </source>
</evidence>
<dbReference type="Proteomes" id="UP000516437">
    <property type="component" value="Chromosome 7"/>
</dbReference>
<dbReference type="PANTHER" id="PTHR33248">
    <property type="entry name" value="ZINC ION-BINDING PROTEIN"/>
    <property type="match status" value="1"/>
</dbReference>
<sequence length="110" mass="12452">MYSDFQSSSRRSGVSQRGFVSKCSGGQQPNAVICGCDLPARLCTSLTDSNPERQFYGCLMNSGDTKKDCNFFQWVDPPTCPRGQQFFPPILKKVKKLEDEAQKFKDKEKR</sequence>
<dbReference type="OrthoDB" id="2822301at2759"/>
<name>A0A6A1V4C9_9ROSI</name>
<proteinExistence type="predicted"/>
<evidence type="ECO:0000256" key="4">
    <source>
        <dbReference type="PROSITE-ProRule" id="PRU01343"/>
    </source>
</evidence>
<keyword evidence="1" id="KW-0479">Metal-binding</keyword>
<evidence type="ECO:0000313" key="7">
    <source>
        <dbReference type="EMBL" id="KAB1207076.1"/>
    </source>
</evidence>
<evidence type="ECO:0000259" key="6">
    <source>
        <dbReference type="PROSITE" id="PS51999"/>
    </source>
</evidence>
<evidence type="ECO:0000256" key="1">
    <source>
        <dbReference type="ARBA" id="ARBA00022723"/>
    </source>
</evidence>
<keyword evidence="3" id="KW-0862">Zinc</keyword>
<evidence type="ECO:0000313" key="8">
    <source>
        <dbReference type="Proteomes" id="UP000516437"/>
    </source>
</evidence>
<comment type="caution">
    <text evidence="7">The sequence shown here is derived from an EMBL/GenBank/DDBJ whole genome shotgun (WGS) entry which is preliminary data.</text>
</comment>
<feature type="compositionally biased region" description="Low complexity" evidence="5">
    <location>
        <begin position="1"/>
        <end position="21"/>
    </location>
</feature>
<evidence type="ECO:0000256" key="5">
    <source>
        <dbReference type="SAM" id="MobiDB-lite"/>
    </source>
</evidence>
<evidence type="ECO:0000256" key="2">
    <source>
        <dbReference type="ARBA" id="ARBA00022771"/>
    </source>
</evidence>
<dbReference type="InterPro" id="IPR010666">
    <property type="entry name" value="Znf_GRF"/>
</dbReference>
<gene>
    <name evidence="7" type="ORF">CJ030_MR7G011397</name>
</gene>
<dbReference type="Pfam" id="PF06839">
    <property type="entry name" value="Zn_ribbon_GRF"/>
    <property type="match status" value="1"/>
</dbReference>
<feature type="region of interest" description="Disordered" evidence="5">
    <location>
        <begin position="1"/>
        <end position="24"/>
    </location>
</feature>
<keyword evidence="2 4" id="KW-0863">Zinc-finger</keyword>
<accession>A0A6A1V4C9</accession>
<dbReference type="GO" id="GO:0008270">
    <property type="term" value="F:zinc ion binding"/>
    <property type="evidence" value="ECO:0007669"/>
    <property type="project" value="UniProtKB-KW"/>
</dbReference>
<dbReference type="AlphaFoldDB" id="A0A6A1V4C9"/>
<protein>
    <recommendedName>
        <fullName evidence="6">GRF-type domain-containing protein</fullName>
    </recommendedName>
</protein>
<reference evidence="7 8" key="1">
    <citation type="journal article" date="2019" name="Plant Biotechnol. J.">
        <title>The red bayberry genome and genetic basis of sex determination.</title>
        <authorList>
            <person name="Jia H.M."/>
            <person name="Jia H.J."/>
            <person name="Cai Q.L."/>
            <person name="Wang Y."/>
            <person name="Zhao H.B."/>
            <person name="Yang W.F."/>
            <person name="Wang G.Y."/>
            <person name="Li Y.H."/>
            <person name="Zhan D.L."/>
            <person name="Shen Y.T."/>
            <person name="Niu Q.F."/>
            <person name="Chang L."/>
            <person name="Qiu J."/>
            <person name="Zhao L."/>
            <person name="Xie H.B."/>
            <person name="Fu W.Y."/>
            <person name="Jin J."/>
            <person name="Li X.W."/>
            <person name="Jiao Y."/>
            <person name="Zhou C.C."/>
            <person name="Tu T."/>
            <person name="Chai C.Y."/>
            <person name="Gao J.L."/>
            <person name="Fan L.J."/>
            <person name="van de Weg E."/>
            <person name="Wang J.Y."/>
            <person name="Gao Z.S."/>
        </authorList>
    </citation>
    <scope>NUCLEOTIDE SEQUENCE [LARGE SCALE GENOMIC DNA]</scope>
    <source>
        <tissue evidence="7">Leaves</tissue>
    </source>
</reference>